<dbReference type="OMA" id="HVMKVEP"/>
<name>A0A1Q9D2F4_SYMMI</name>
<dbReference type="OrthoDB" id="438093at2759"/>
<reference evidence="2 3" key="1">
    <citation type="submission" date="2016-02" db="EMBL/GenBank/DDBJ databases">
        <title>Genome analysis of coral dinoflagellate symbionts highlights evolutionary adaptations to a symbiotic lifestyle.</title>
        <authorList>
            <person name="Aranda M."/>
            <person name="Li Y."/>
            <person name="Liew Y.J."/>
            <person name="Baumgarten S."/>
            <person name="Simakov O."/>
            <person name="Wilson M."/>
            <person name="Piel J."/>
            <person name="Ashoor H."/>
            <person name="Bougouffa S."/>
            <person name="Bajic V.B."/>
            <person name="Ryu T."/>
            <person name="Ravasi T."/>
            <person name="Bayer T."/>
            <person name="Micklem G."/>
            <person name="Kim H."/>
            <person name="Bhak J."/>
            <person name="Lajeunesse T.C."/>
            <person name="Voolstra C.R."/>
        </authorList>
    </citation>
    <scope>NUCLEOTIDE SEQUENCE [LARGE SCALE GENOMIC DNA]</scope>
    <source>
        <strain evidence="2 3">CCMP2467</strain>
    </source>
</reference>
<evidence type="ECO:0000313" key="2">
    <source>
        <dbReference type="EMBL" id="OLP89336.1"/>
    </source>
</evidence>
<comment type="caution">
    <text evidence="2">The sequence shown here is derived from an EMBL/GenBank/DDBJ whole genome shotgun (WGS) entry which is preliminary data.</text>
</comment>
<feature type="compositionally biased region" description="Basic and acidic residues" evidence="1">
    <location>
        <begin position="66"/>
        <end position="83"/>
    </location>
</feature>
<dbReference type="Proteomes" id="UP000186817">
    <property type="component" value="Unassembled WGS sequence"/>
</dbReference>
<accession>A0A1Q9D2F4</accession>
<feature type="region of interest" description="Disordered" evidence="1">
    <location>
        <begin position="1"/>
        <end position="34"/>
    </location>
</feature>
<organism evidence="2 3">
    <name type="scientific">Symbiodinium microadriaticum</name>
    <name type="common">Dinoflagellate</name>
    <name type="synonym">Zooxanthella microadriatica</name>
    <dbReference type="NCBI Taxonomy" id="2951"/>
    <lineage>
        <taxon>Eukaryota</taxon>
        <taxon>Sar</taxon>
        <taxon>Alveolata</taxon>
        <taxon>Dinophyceae</taxon>
        <taxon>Suessiales</taxon>
        <taxon>Symbiodiniaceae</taxon>
        <taxon>Symbiodinium</taxon>
    </lineage>
</organism>
<keyword evidence="3" id="KW-1185">Reference proteome</keyword>
<feature type="compositionally biased region" description="Low complexity" evidence="1">
    <location>
        <begin position="84"/>
        <end position="93"/>
    </location>
</feature>
<dbReference type="EMBL" id="LSRX01000766">
    <property type="protein sequence ID" value="OLP89336.1"/>
    <property type="molecule type" value="Genomic_DNA"/>
</dbReference>
<protein>
    <submittedName>
        <fullName evidence="2">Uncharacterized protein</fullName>
    </submittedName>
</protein>
<proteinExistence type="predicted"/>
<feature type="region of interest" description="Disordered" evidence="1">
    <location>
        <begin position="66"/>
        <end position="186"/>
    </location>
</feature>
<evidence type="ECO:0000256" key="1">
    <source>
        <dbReference type="SAM" id="MobiDB-lite"/>
    </source>
</evidence>
<feature type="compositionally biased region" description="Polar residues" evidence="1">
    <location>
        <begin position="175"/>
        <end position="185"/>
    </location>
</feature>
<gene>
    <name evidence="2" type="ORF">AK812_SmicGene29226</name>
</gene>
<feature type="compositionally biased region" description="Low complexity" evidence="1">
    <location>
        <begin position="16"/>
        <end position="27"/>
    </location>
</feature>
<dbReference type="AlphaFoldDB" id="A0A1Q9D2F4"/>
<evidence type="ECO:0000313" key="3">
    <source>
        <dbReference type="Proteomes" id="UP000186817"/>
    </source>
</evidence>
<sequence>MSAVETAEAASGSGMPAAEPASATSAALGRGKKSMSELLARVTSEGQGSKLSAAEVDDFFRAELWRPEPEPRSFQHQVLDRAADLAPSSSAAPPAGPVTPPRRGRRVPVETPSPPPAPPRGRKGQPVAEPASAKRKRAEPGKGKGPASPGHRLTAKSPMPKSILKKASPKRQIEKPNTLQKSTPRQIAKLRQLGALARVPVDAFASPESHVMKVEPETLGGRPKRQRMPPLQSWRNERVVYERTTSSRTPRVVAVELDMARASQAPYGMRLPALQLPLSDIEASEFAGITTKKMQSKVYQLPSQASSTTGLPCTIELCGPGVIHVLEGSLRFAKETDKKEKMVDAGTTILLKDASSHLLAPADKDGESSGVRFFWVGIR</sequence>